<gene>
    <name evidence="4" type="primary">Aste57867_18566</name>
    <name evidence="3" type="ORF">As57867_018504</name>
    <name evidence="4" type="ORF">ASTE57867_18566</name>
</gene>
<feature type="signal peptide" evidence="1">
    <location>
        <begin position="1"/>
        <end position="27"/>
    </location>
</feature>
<reference evidence="4 5" key="1">
    <citation type="submission" date="2019-03" db="EMBL/GenBank/DDBJ databases">
        <authorList>
            <person name="Gaulin E."/>
            <person name="Dumas B."/>
        </authorList>
    </citation>
    <scope>NUCLEOTIDE SEQUENCE [LARGE SCALE GENOMIC DNA]</scope>
    <source>
        <strain evidence="4">CBS 568.67</strain>
    </source>
</reference>
<sequence length="546" mass="59730">MRALYCVGCIFAAVTLWSVTLTPSSPAVEVSTRRRTVAEKRALALAFVARQMQAYPTIPGLSLSVVYENETVVTQGFGTNQYGNSAAPVTRDSIFQIGSYTKTFVALGIGKLVDDGLAHWNDRVKQHLPWFHLQDKYAEEHTTLGDLLAMNSVLGAYEGDFAPLLGIYATEKELVQHVAFLDTTRPFRAGYAYSNLNYAILGQVIEHVTNQTWFAFLNRTILTPLGMRATYGRVAEVPTTADLSYGHFFCADTVLGPYSLRDSTMVAMTPGNDFEASGSILSSAADMATFARFLVDPHKTGVFKSPSIVRDMTTGHTVIDDDDVVDGVDREGYMFHSDGQVKAAGYGFDVVGQVMFGYDYFDKGGDTHAFKTRNGFVPSQGLGVTLMANVECSAMVHVADGLVLDRMRTYIVGLFLDLPLATLDATWQEAQDRVPPVQNDACDAHFYGGQPSGERMLATTHGNLIGSYVELINPRYNGNVTVESSADGTLVLTYGAYASPLLKTADPSVFEWGIEMQVQTLTWTVDGLNSSTPKLSFFTFEFLHVT</sequence>
<feature type="chain" id="PRO_5033827522" evidence="1">
    <location>
        <begin position="28"/>
        <end position="546"/>
    </location>
</feature>
<dbReference type="Gene3D" id="3.40.710.10">
    <property type="entry name" value="DD-peptidase/beta-lactamase superfamily"/>
    <property type="match status" value="1"/>
</dbReference>
<proteinExistence type="predicted"/>
<dbReference type="Proteomes" id="UP000332933">
    <property type="component" value="Unassembled WGS sequence"/>
</dbReference>
<dbReference type="InterPro" id="IPR001466">
    <property type="entry name" value="Beta-lactam-related"/>
</dbReference>
<dbReference type="SUPFAM" id="SSF56601">
    <property type="entry name" value="beta-lactamase/transpeptidase-like"/>
    <property type="match status" value="1"/>
</dbReference>
<dbReference type="PANTHER" id="PTHR46825">
    <property type="entry name" value="D-ALANYL-D-ALANINE-CARBOXYPEPTIDASE/ENDOPEPTIDASE AMPH"/>
    <property type="match status" value="1"/>
</dbReference>
<dbReference type="AlphaFoldDB" id="A0A485LAF7"/>
<dbReference type="EMBL" id="VJMH01006397">
    <property type="protein sequence ID" value="KAF0690022.1"/>
    <property type="molecule type" value="Genomic_DNA"/>
</dbReference>
<evidence type="ECO:0000259" key="2">
    <source>
        <dbReference type="Pfam" id="PF00144"/>
    </source>
</evidence>
<evidence type="ECO:0000313" key="3">
    <source>
        <dbReference type="EMBL" id="KAF0690022.1"/>
    </source>
</evidence>
<evidence type="ECO:0000256" key="1">
    <source>
        <dbReference type="SAM" id="SignalP"/>
    </source>
</evidence>
<dbReference type="PANTHER" id="PTHR46825:SF9">
    <property type="entry name" value="BETA-LACTAMASE-RELATED DOMAIN-CONTAINING PROTEIN"/>
    <property type="match status" value="1"/>
</dbReference>
<protein>
    <submittedName>
        <fullName evidence="4">Aste57867_18566 protein</fullName>
    </submittedName>
</protein>
<accession>A0A485LAF7</accession>
<dbReference type="Pfam" id="PF00144">
    <property type="entry name" value="Beta-lactamase"/>
    <property type="match status" value="1"/>
</dbReference>
<evidence type="ECO:0000313" key="4">
    <source>
        <dbReference type="EMBL" id="VFT95302.1"/>
    </source>
</evidence>
<evidence type="ECO:0000313" key="5">
    <source>
        <dbReference type="Proteomes" id="UP000332933"/>
    </source>
</evidence>
<keyword evidence="5" id="KW-1185">Reference proteome</keyword>
<keyword evidence="1" id="KW-0732">Signal</keyword>
<reference evidence="3" key="2">
    <citation type="submission" date="2019-06" db="EMBL/GenBank/DDBJ databases">
        <title>Genomics analysis of Aphanomyces spp. identifies a new class of oomycete effector associated with host adaptation.</title>
        <authorList>
            <person name="Gaulin E."/>
        </authorList>
    </citation>
    <scope>NUCLEOTIDE SEQUENCE</scope>
    <source>
        <strain evidence="3">CBS 578.67</strain>
    </source>
</reference>
<dbReference type="InterPro" id="IPR050491">
    <property type="entry name" value="AmpC-like"/>
</dbReference>
<dbReference type="OrthoDB" id="73259at2759"/>
<organism evidence="4 5">
    <name type="scientific">Aphanomyces stellatus</name>
    <dbReference type="NCBI Taxonomy" id="120398"/>
    <lineage>
        <taxon>Eukaryota</taxon>
        <taxon>Sar</taxon>
        <taxon>Stramenopiles</taxon>
        <taxon>Oomycota</taxon>
        <taxon>Saprolegniomycetes</taxon>
        <taxon>Saprolegniales</taxon>
        <taxon>Verrucalvaceae</taxon>
        <taxon>Aphanomyces</taxon>
    </lineage>
</organism>
<feature type="domain" description="Beta-lactamase-related" evidence="2">
    <location>
        <begin position="49"/>
        <end position="391"/>
    </location>
</feature>
<dbReference type="InterPro" id="IPR012338">
    <property type="entry name" value="Beta-lactam/transpept-like"/>
</dbReference>
<dbReference type="EMBL" id="CAADRA010006418">
    <property type="protein sequence ID" value="VFT95302.1"/>
    <property type="molecule type" value="Genomic_DNA"/>
</dbReference>
<name>A0A485LAF7_9STRA</name>